<dbReference type="EMBL" id="BLAU01000001">
    <property type="protein sequence ID" value="GET22518.1"/>
    <property type="molecule type" value="Genomic_DNA"/>
</dbReference>
<keyword evidence="2" id="KW-0802">TPR repeat</keyword>
<dbReference type="Pfam" id="PF13181">
    <property type="entry name" value="TPR_8"/>
    <property type="match status" value="1"/>
</dbReference>
<proteinExistence type="predicted"/>
<comment type="caution">
    <text evidence="4">The sequence shown here is derived from an EMBL/GenBank/DDBJ whole genome shotgun (WGS) entry which is preliminary data.</text>
</comment>
<reference evidence="4 5" key="1">
    <citation type="submission" date="2019-10" db="EMBL/GenBank/DDBJ databases">
        <title>Prolixibacter strains distinguished by the presence of nitrate reductase genes were adept at nitrate-dependent anaerobic corrosion of metallic iron and carbon steel.</title>
        <authorList>
            <person name="Iino T."/>
            <person name="Shono N."/>
            <person name="Ito K."/>
            <person name="Nakamura R."/>
            <person name="Sueoka K."/>
            <person name="Harayama S."/>
            <person name="Ohkuma M."/>
        </authorList>
    </citation>
    <scope>NUCLEOTIDE SEQUENCE [LARGE SCALE GENOMIC DNA]</scope>
    <source>
        <strain evidence="4 5">MIC1-1</strain>
    </source>
</reference>
<dbReference type="Proteomes" id="UP000396862">
    <property type="component" value="Unassembled WGS sequence"/>
</dbReference>
<dbReference type="PROSITE" id="PS50005">
    <property type="entry name" value="TPR"/>
    <property type="match status" value="4"/>
</dbReference>
<organism evidence="4 5">
    <name type="scientific">Prolixibacter denitrificans</name>
    <dbReference type="NCBI Taxonomy" id="1541063"/>
    <lineage>
        <taxon>Bacteria</taxon>
        <taxon>Pseudomonadati</taxon>
        <taxon>Bacteroidota</taxon>
        <taxon>Bacteroidia</taxon>
        <taxon>Marinilabiliales</taxon>
        <taxon>Prolixibacteraceae</taxon>
        <taxon>Prolixibacter</taxon>
    </lineage>
</organism>
<keyword evidence="1" id="KW-0677">Repeat</keyword>
<evidence type="ECO:0008006" key="6">
    <source>
        <dbReference type="Google" id="ProtNLM"/>
    </source>
</evidence>
<feature type="coiled-coil region" evidence="3">
    <location>
        <begin position="646"/>
        <end position="674"/>
    </location>
</feature>
<dbReference type="InterPro" id="IPR019734">
    <property type="entry name" value="TPR_rpt"/>
</dbReference>
<dbReference type="SUPFAM" id="SSF48452">
    <property type="entry name" value="TPR-like"/>
    <property type="match status" value="2"/>
</dbReference>
<evidence type="ECO:0000313" key="4">
    <source>
        <dbReference type="EMBL" id="GET22518.1"/>
    </source>
</evidence>
<evidence type="ECO:0000256" key="2">
    <source>
        <dbReference type="PROSITE-ProRule" id="PRU00339"/>
    </source>
</evidence>
<feature type="coiled-coil region" evidence="3">
    <location>
        <begin position="492"/>
        <end position="534"/>
    </location>
</feature>
<feature type="repeat" description="TPR" evidence="2">
    <location>
        <begin position="381"/>
        <end position="414"/>
    </location>
</feature>
<feature type="repeat" description="TPR" evidence="2">
    <location>
        <begin position="535"/>
        <end position="568"/>
    </location>
</feature>
<sequence length="863" mass="97866">MNYFYTFLRKALIPLSLVMILLSFPEFVHAQKKKPQILEVGGKVRLDEGRFDHATIEVRNTDNNKIEKKIEVESSGKFDFQLPYQHNYQLFFKRDGFYPKMLILTTVIPEKVIARDPYFPPVQFVVTLFKVVPEIDPAFSKKPVGKIFYSAKVDNFDSESYFNDMQIRQKIDDEKTKLADKSYQKKLDQAKALEEAGKLSEAIAIYQQAADLKPKDDFVKDKIKLLGQQIKLKEDQAKLNEEFKQLMADGDNKVNNKAYRDAIDTYNKALKIKPDNPDAKAKINQVDSLIAAQEAAAKQRALAEARQKQFDDAVAKGDKLYGEQSYADATDAFNEALKLQPDAQHPKEMLNKIQEALAAQKKAEEEAARQKAMAEARQKQFEQTVSKGDSLFAIQSYADATTAFNQALQLQPDAKHPQKMLEKIKEAVAEQKKAAEEAAQLKALAEARQKQYDAAVSKGDSLFAQQSYADATAAFNQALQLQPNAKHPQEMLGKIQDALNALADQKKAKEEAARQKALAEAAKKQAKAEANQRKFSAAVAKGDSLFGLKQYDGSIAAFNEALQLQPDAQYPATMLEKIKKALAEQKELQQQRALAEKKQAEKDKQYNDLIAKADQQAKDNQLMAAKQSYTDAGKMKPQETYPIRRVNEINALLAEQARKEKAAKEKALAEQVKKQKHSTYQEEKDTLDFHYTGVVEDLYLKNIKKADAAFAESKWTVARFFYFEAQKYKPQKKYPRTQVDACDKAIEAELQAEREKQYQGFISKADASLKTGEFTLAKFYYQKGLKVKSGEEYPKKQLVAVEKAVQQKHASEDEAQFRSFVKKADDAFNQKDLSVARFYYQKALALKPDESYPKTQLDKLRNM</sequence>
<feature type="coiled-coil region" evidence="3">
    <location>
        <begin position="350"/>
        <end position="380"/>
    </location>
</feature>
<evidence type="ECO:0000313" key="5">
    <source>
        <dbReference type="Proteomes" id="UP000396862"/>
    </source>
</evidence>
<feature type="coiled-coil region" evidence="3">
    <location>
        <begin position="578"/>
        <end position="605"/>
    </location>
</feature>
<evidence type="ECO:0000256" key="1">
    <source>
        <dbReference type="ARBA" id="ARBA00022737"/>
    </source>
</evidence>
<dbReference type="InterPro" id="IPR011990">
    <property type="entry name" value="TPR-like_helical_dom_sf"/>
</dbReference>
<name>A0ABQ0ZM77_9BACT</name>
<evidence type="ECO:0000256" key="3">
    <source>
        <dbReference type="SAM" id="Coils"/>
    </source>
</evidence>
<dbReference type="SMART" id="SM00028">
    <property type="entry name" value="TPR"/>
    <property type="match status" value="8"/>
</dbReference>
<dbReference type="PANTHER" id="PTHR45188">
    <property type="entry name" value="DNAJ PROTEIN P58IPK HOMOLOG"/>
    <property type="match status" value="1"/>
</dbReference>
<accession>A0ABQ0ZM77</accession>
<protein>
    <recommendedName>
        <fullName evidence="6">Tetratricopeptide repeat protein</fullName>
    </recommendedName>
</protein>
<feature type="coiled-coil region" evidence="3">
    <location>
        <begin position="418"/>
        <end position="448"/>
    </location>
</feature>
<dbReference type="PANTHER" id="PTHR45188:SF2">
    <property type="entry name" value="DNAJ HOMOLOG SUBFAMILY C MEMBER 7"/>
    <property type="match status" value="1"/>
</dbReference>
<dbReference type="Gene3D" id="1.25.40.10">
    <property type="entry name" value="Tetratricopeptide repeat domain"/>
    <property type="match status" value="3"/>
</dbReference>
<feature type="repeat" description="TPR" evidence="2">
    <location>
        <begin position="452"/>
        <end position="485"/>
    </location>
</feature>
<keyword evidence="3" id="KW-0175">Coiled coil</keyword>
<keyword evidence="5" id="KW-1185">Reference proteome</keyword>
<feature type="repeat" description="TPR" evidence="2">
    <location>
        <begin position="243"/>
        <end position="276"/>
    </location>
</feature>
<gene>
    <name evidence="4" type="ORF">JCM18694_27640</name>
</gene>